<dbReference type="InterPro" id="IPR036291">
    <property type="entry name" value="NAD(P)-bd_dom_sf"/>
</dbReference>
<dbReference type="OrthoDB" id="191139at2759"/>
<dbReference type="PANTHER" id="PTHR24320">
    <property type="entry name" value="RETINOL DEHYDROGENASE"/>
    <property type="match status" value="1"/>
</dbReference>
<dbReference type="STRING" id="765257.A0A0C9YQ38"/>
<organism evidence="5 6">
    <name type="scientific">Pisolithus microcarpus 441</name>
    <dbReference type="NCBI Taxonomy" id="765257"/>
    <lineage>
        <taxon>Eukaryota</taxon>
        <taxon>Fungi</taxon>
        <taxon>Dikarya</taxon>
        <taxon>Basidiomycota</taxon>
        <taxon>Agaricomycotina</taxon>
        <taxon>Agaricomycetes</taxon>
        <taxon>Agaricomycetidae</taxon>
        <taxon>Boletales</taxon>
        <taxon>Sclerodermatineae</taxon>
        <taxon>Pisolithaceae</taxon>
        <taxon>Pisolithus</taxon>
    </lineage>
</organism>
<feature type="compositionally biased region" description="Basic and acidic residues" evidence="4">
    <location>
        <begin position="302"/>
        <end position="321"/>
    </location>
</feature>
<accession>A0A0C9YQ38</accession>
<keyword evidence="3" id="KW-0560">Oxidoreductase</keyword>
<reference evidence="6" key="2">
    <citation type="submission" date="2015-01" db="EMBL/GenBank/DDBJ databases">
        <title>Evolutionary Origins and Diversification of the Mycorrhizal Mutualists.</title>
        <authorList>
            <consortium name="DOE Joint Genome Institute"/>
            <consortium name="Mycorrhizal Genomics Consortium"/>
            <person name="Kohler A."/>
            <person name="Kuo A."/>
            <person name="Nagy L.G."/>
            <person name="Floudas D."/>
            <person name="Copeland A."/>
            <person name="Barry K.W."/>
            <person name="Cichocki N."/>
            <person name="Veneault-Fourrey C."/>
            <person name="LaButti K."/>
            <person name="Lindquist E.A."/>
            <person name="Lipzen A."/>
            <person name="Lundell T."/>
            <person name="Morin E."/>
            <person name="Murat C."/>
            <person name="Riley R."/>
            <person name="Ohm R."/>
            <person name="Sun H."/>
            <person name="Tunlid A."/>
            <person name="Henrissat B."/>
            <person name="Grigoriev I.V."/>
            <person name="Hibbett D.S."/>
            <person name="Martin F."/>
        </authorList>
    </citation>
    <scope>NUCLEOTIDE SEQUENCE [LARGE SCALE GENOMIC DNA]</scope>
    <source>
        <strain evidence="6">441</strain>
    </source>
</reference>
<dbReference type="SUPFAM" id="SSF51735">
    <property type="entry name" value="NAD(P)-binding Rossmann-fold domains"/>
    <property type="match status" value="1"/>
</dbReference>
<evidence type="ECO:0000313" key="6">
    <source>
        <dbReference type="Proteomes" id="UP000054018"/>
    </source>
</evidence>
<evidence type="ECO:0000256" key="2">
    <source>
        <dbReference type="ARBA" id="ARBA00022857"/>
    </source>
</evidence>
<keyword evidence="6" id="KW-1185">Reference proteome</keyword>
<dbReference type="Pfam" id="PF00106">
    <property type="entry name" value="adh_short"/>
    <property type="match status" value="1"/>
</dbReference>
<evidence type="ECO:0008006" key="7">
    <source>
        <dbReference type="Google" id="ProtNLM"/>
    </source>
</evidence>
<proteinExistence type="inferred from homology"/>
<evidence type="ECO:0000256" key="1">
    <source>
        <dbReference type="ARBA" id="ARBA00006484"/>
    </source>
</evidence>
<dbReference type="PANTHER" id="PTHR24320:SF282">
    <property type="entry name" value="WW DOMAIN-CONTAINING OXIDOREDUCTASE"/>
    <property type="match status" value="1"/>
</dbReference>
<dbReference type="EMBL" id="KN833872">
    <property type="protein sequence ID" value="KIK15904.1"/>
    <property type="molecule type" value="Genomic_DNA"/>
</dbReference>
<dbReference type="Gene3D" id="3.40.50.720">
    <property type="entry name" value="NAD(P)-binding Rossmann-like Domain"/>
    <property type="match status" value="1"/>
</dbReference>
<dbReference type="Proteomes" id="UP000054018">
    <property type="component" value="Unassembled WGS sequence"/>
</dbReference>
<keyword evidence="2" id="KW-0521">NADP</keyword>
<name>A0A0C9YQ38_9AGAM</name>
<feature type="region of interest" description="Disordered" evidence="4">
    <location>
        <begin position="297"/>
        <end position="321"/>
    </location>
</feature>
<gene>
    <name evidence="5" type="ORF">PISMIDRAFT_114291</name>
</gene>
<evidence type="ECO:0000256" key="3">
    <source>
        <dbReference type="ARBA" id="ARBA00023002"/>
    </source>
</evidence>
<dbReference type="AlphaFoldDB" id="A0A0C9YQ38"/>
<comment type="similarity">
    <text evidence="1">Belongs to the short-chain dehydrogenases/reductases (SDR) family.</text>
</comment>
<evidence type="ECO:0000256" key="4">
    <source>
        <dbReference type="SAM" id="MobiDB-lite"/>
    </source>
</evidence>
<dbReference type="InterPro" id="IPR002347">
    <property type="entry name" value="SDR_fam"/>
</dbReference>
<protein>
    <recommendedName>
        <fullName evidence="7">NAD(P)-binding protein</fullName>
    </recommendedName>
</protein>
<sequence>MGVSSSKTRFDPHNDLPDLTGRVILVTGGNRGLGYATVRHLVRKGAKVYLAARNGAKAEAAIARFKEEGLTPGNGEVVKLELDLCDPRNAKKAAQEFTNKEDRLDVLTEAVNVISSLVSPFVLTRELLPTLKKTASQPDSDVRIVVVASTGHRLLFGKPRFRTIQELNDECGYMLVPGFTRYCRSKLANVLYTSELDRRLSSSTVPYESNIIAVSVHPGLVNTISHKPAIARLRLDSFVDWLASFVSVTPDIGAYNSVYAAVVPVIRMERRKYEGGFMIPIGVPVTPGEGALKWWNGGPEVTGKEDGQDASRRKTEEDHEWEERGRELWETVEGFLREKGI</sequence>
<dbReference type="HOGENOM" id="CLU_010194_44_6_1"/>
<evidence type="ECO:0000313" key="5">
    <source>
        <dbReference type="EMBL" id="KIK15904.1"/>
    </source>
</evidence>
<reference evidence="5 6" key="1">
    <citation type="submission" date="2014-04" db="EMBL/GenBank/DDBJ databases">
        <authorList>
            <consortium name="DOE Joint Genome Institute"/>
            <person name="Kuo A."/>
            <person name="Kohler A."/>
            <person name="Costa M.D."/>
            <person name="Nagy L.G."/>
            <person name="Floudas D."/>
            <person name="Copeland A."/>
            <person name="Barry K.W."/>
            <person name="Cichocki N."/>
            <person name="Veneault-Fourrey C."/>
            <person name="LaButti K."/>
            <person name="Lindquist E.A."/>
            <person name="Lipzen A."/>
            <person name="Lundell T."/>
            <person name="Morin E."/>
            <person name="Murat C."/>
            <person name="Sun H."/>
            <person name="Tunlid A."/>
            <person name="Henrissat B."/>
            <person name="Grigoriev I.V."/>
            <person name="Hibbett D.S."/>
            <person name="Martin F."/>
            <person name="Nordberg H.P."/>
            <person name="Cantor M.N."/>
            <person name="Hua S.X."/>
        </authorList>
    </citation>
    <scope>NUCLEOTIDE SEQUENCE [LARGE SCALE GENOMIC DNA]</scope>
    <source>
        <strain evidence="5 6">441</strain>
    </source>
</reference>
<dbReference type="GO" id="GO:0016491">
    <property type="term" value="F:oxidoreductase activity"/>
    <property type="evidence" value="ECO:0007669"/>
    <property type="project" value="UniProtKB-KW"/>
</dbReference>